<proteinExistence type="predicted"/>
<organism evidence="2 3">
    <name type="scientific">Cytobacillus firmus</name>
    <name type="common">Bacillus firmus</name>
    <dbReference type="NCBI Taxonomy" id="1399"/>
    <lineage>
        <taxon>Bacteria</taxon>
        <taxon>Bacillati</taxon>
        <taxon>Bacillota</taxon>
        <taxon>Bacilli</taxon>
        <taxon>Bacillales</taxon>
        <taxon>Bacillaceae</taxon>
        <taxon>Cytobacillus</taxon>
    </lineage>
</organism>
<dbReference type="EMBL" id="VDEM01000044">
    <property type="protein sequence ID" value="KAF0822850.1"/>
    <property type="molecule type" value="Genomic_DNA"/>
</dbReference>
<evidence type="ECO:0000313" key="2">
    <source>
        <dbReference type="EMBL" id="KAF0822850.1"/>
    </source>
</evidence>
<sequence>MNIVYAVMQKGCSKTSLNTVRFYMILLILCSMGVRHLSKREIHHRNNEKGAGMETILSQA</sequence>
<accession>A0A800N9S1</accession>
<dbReference type="RefSeq" id="WP_159345790.1">
    <property type="nucleotide sequence ID" value="NZ_JBALOT010000035.1"/>
</dbReference>
<name>A0A800N9S1_CYTFI</name>
<keyword evidence="1" id="KW-1133">Transmembrane helix</keyword>
<dbReference type="Proteomes" id="UP000465778">
    <property type="component" value="Unassembled WGS sequence"/>
</dbReference>
<gene>
    <name evidence="2" type="ORF">KIS1582_3335</name>
</gene>
<protein>
    <submittedName>
        <fullName evidence="2">Uncharacterized protein</fullName>
    </submittedName>
</protein>
<comment type="caution">
    <text evidence="2">The sequence shown here is derived from an EMBL/GenBank/DDBJ whole genome shotgun (WGS) entry which is preliminary data.</text>
</comment>
<reference evidence="2 3" key="1">
    <citation type="journal article" date="2020" name="G3 (Bethesda)">
        <title>Whole Genome Sequencing and Comparative Genomics of Two Nematicidal Bacillus Strains Reveals a Wide Range of Possible Virulence Factors.</title>
        <authorList>
            <person name="Susic N."/>
            <person name="Janezic S."/>
            <person name="Rupnik M."/>
            <person name="Geric Stare B."/>
        </authorList>
    </citation>
    <scope>NUCLEOTIDE SEQUENCE [LARGE SCALE GENOMIC DNA]</scope>
    <source>
        <strain evidence="2 3">I-1582</strain>
    </source>
</reference>
<dbReference type="AlphaFoldDB" id="A0A800N9S1"/>
<evidence type="ECO:0000313" key="3">
    <source>
        <dbReference type="Proteomes" id="UP000465778"/>
    </source>
</evidence>
<feature type="transmembrane region" description="Helical" evidence="1">
    <location>
        <begin position="20"/>
        <end position="37"/>
    </location>
</feature>
<keyword evidence="1" id="KW-0472">Membrane</keyword>
<evidence type="ECO:0000256" key="1">
    <source>
        <dbReference type="SAM" id="Phobius"/>
    </source>
</evidence>
<keyword evidence="1" id="KW-0812">Transmembrane</keyword>